<dbReference type="InterPro" id="IPR002035">
    <property type="entry name" value="VWF_A"/>
</dbReference>
<evidence type="ECO:0000256" key="9">
    <source>
        <dbReference type="ARBA" id="ARBA00023119"/>
    </source>
</evidence>
<dbReference type="InterPro" id="IPR036465">
    <property type="entry name" value="vWFA_dom_sf"/>
</dbReference>
<dbReference type="Pfam" id="PF01391">
    <property type="entry name" value="Collagen"/>
    <property type="match status" value="2"/>
</dbReference>
<feature type="compositionally biased region" description="Polar residues" evidence="16">
    <location>
        <begin position="2825"/>
        <end position="2834"/>
    </location>
</feature>
<comment type="subcellular location">
    <subcellularLocation>
        <location evidence="1">Secreted</location>
        <location evidence="1">Extracellular space</location>
        <location evidence="1">Extracellular matrix</location>
    </subcellularLocation>
</comment>
<dbReference type="CDD" id="cd01450">
    <property type="entry name" value="vWFA_subfamily_ECM"/>
    <property type="match status" value="2"/>
</dbReference>
<feature type="domain" description="VWFA" evidence="18">
    <location>
        <begin position="842"/>
        <end position="1014"/>
    </location>
</feature>
<dbReference type="PROSITE" id="PS00280">
    <property type="entry name" value="BPTI_KUNITZ_1"/>
    <property type="match status" value="1"/>
</dbReference>
<dbReference type="Gene3D" id="2.60.40.10">
    <property type="entry name" value="Immunoglobulins"/>
    <property type="match status" value="1"/>
</dbReference>
<feature type="domain" description="VWFA" evidence="18">
    <location>
        <begin position="2338"/>
        <end position="2518"/>
    </location>
</feature>
<feature type="chain" id="PRO_5034796205" description="Collagen alpha-3(VI) chain" evidence="17">
    <location>
        <begin position="26"/>
        <end position="3046"/>
    </location>
</feature>
<evidence type="ECO:0000256" key="6">
    <source>
        <dbReference type="ARBA" id="ARBA00022737"/>
    </source>
</evidence>
<dbReference type="PANTHER" id="PTHR24020:SF13">
    <property type="entry name" value="COLLAGEN ALPHA-3(VI) CHAIN"/>
    <property type="match status" value="1"/>
</dbReference>
<feature type="compositionally biased region" description="Low complexity" evidence="16">
    <location>
        <begin position="2808"/>
        <end position="2817"/>
    </location>
</feature>
<dbReference type="PRINTS" id="PR00759">
    <property type="entry name" value="BASICPTASE"/>
</dbReference>
<dbReference type="InterPro" id="IPR002223">
    <property type="entry name" value="Kunitz_BPTI"/>
</dbReference>
<dbReference type="Proteomes" id="UP000694560">
    <property type="component" value="Unplaced"/>
</dbReference>
<feature type="compositionally biased region" description="Gly residues" evidence="16">
    <location>
        <begin position="2051"/>
        <end position="2069"/>
    </location>
</feature>
<keyword evidence="5 17" id="KW-0732">Signal</keyword>
<dbReference type="SUPFAM" id="SSF53300">
    <property type="entry name" value="vWA-like"/>
    <property type="match status" value="12"/>
</dbReference>
<feature type="domain" description="VWFA" evidence="18">
    <location>
        <begin position="1035"/>
        <end position="1211"/>
    </location>
</feature>
<sequence>MRKHRHLPLVAMFCLLLSGFGSVGAQQQAAVKTVAVADIIFLVDSSWSVGKEHFQLVRAFLYDVIKALDVGGNDFRFALVQFSGNSHTEFQLNTYPSTQDVLSHIANMTYVGGGAEPGKGLEYLIEKHLTKAAGSRASEGVPQVIIVLTDGQPRGDVALPSSVLNSAHVNLFAVGVQDAVEGELQEVASEPLETHRFNLENFTTLHGIVGDLVASVRSSMTPEKAGAKGLVKDLTAQESADLIFLIDGSNNIGGVNFPAIRDFLVNLIETLRVGAQQIHIGVVQYSDQPRTEFALNSYSTKADVLDAVKALSFRGGEEANTGAALEFVVENLFTQAGGSRIEEAVPQILVLISGGESSDDIREGLLAVKQAGIFSFSIGVLNADSAELQQIATDGSFAYTALDIHNLDALQELLLPNIVGVAQRLILLAAPTIVTEVIEVNKKDIVFLIDGSTALGAAPFNAVRDFVAKIVQRLEVGPDLIQVAVAQYADTVKPEFYFNTHQTRKDVMANVRKMKLMGGTTLNTGSALDFVRTNFFTSAAGCRINEGVLPMLVLITGGKSRDSISEAAAEMKRNRIVTLAIGSRNADLAELEEIAHERDFVFNPNDFRLQFMQAILPEVLSPIRTLSGGLIVPEPPSVQVTKRDIIFLLDGSLNVGNANFPFVRDFVATLVNYLDVGSDKIRVGLVQFSDTPKTEFSLYSYQTKSDIIQRLGQLRPKGGSVLNIGSALNFVLSNHFTEAGGSRINEQVPQVLVLVTAGRSADPFLQVSNELTRAGVLTFAVGIRSADKAELEQIAFNPRMVYFMDDFSALAALPQELNKPITTYVSGGVEEVPLAPTESKKDVLFLIDGSANLLGSFPAVRDFVHKVISDLNVGSDATRVAVAQFSDTIQIEFDFAEYSSKQDMLVKVKRMKIKTGKQLNIGAALDEAIRRLFVKEAGSRIEEGVPQFLVLLVAGRSTDNVEEPSDVLKHAGVVTFGIRAKNADPVELERIVYAPQFLLNAESLPRISELQSSIVNLLRTVQLQPTVVERGEKKDVVFLIDGSDGVRRGFPLLKTFVQRVVESLDIGRDKVRVAVAQYSDSIKPEFLLDAHEDKADVIGAIQQLEVMGGSPLNTGAALDYLIKNVFTVSSGSRIAEGVPQFLILLTADRSQDDVRRPSVVLKTSGTVPFGIGIGNADLTELQTISFLPDFAISVPDFSQLDSVQQVVSNRVIRLTKQEIESLAPDLVFTSPSPAGVKRDVVFLVDGSRYAAQEFYLIRDLIARIVNSLDVGIDTTRISVVQFSEHPHVEFLLNTHSTKDEVQSAVRQLRSKGGQLVNVGEALEFVAKTIFTRPSGSRIEEGVPQFLVILSSRKSDDDFEYPSLQVKQVGVAPMMIAKNVEAEEMIQISLSPEYIFQVSSFQELPSLEQKLLTPIETLTVDQIRRLLGDVQPPIDVSGDEKDIVFLIDSSDSVRPDGLAHIRDFISRIVQQLEVGPNKVRIGVVQFSNNVFPEFYLKTHKSKNAILQAIRRLRLRGGSPLNAGKALDYVVKNYFIKSAGSRIEDGVPQHLVVILGDRSQDDVNRPANVITSTNIKPLGVGARNVDRDQLQIITNDPGRVLVVQDFTGLSTLEKRVQNILDELPIPATDSPIPFPPGKKQADIVFLLDGSINLGRDNFQEVLQFVYSVVDAIYRDGDSIQVGLAQYNSDVTDEFFLKDHSTKAQILDAINKVIYKGGRVANTGAAIRHIQERHFVKEAGSRIDQRVPQIAFIVTGGKSMDDGPGASAEIAKKGVKVFAVGVRNIDLKEVSQLASESAMSFRASTAQELSELNEQVLVTLEAAMEERLCPGPTDVTRDCDLDVIIGFDVSDVGPGQNIFTSQRGLESRVESVLNRLTQMQKISCTGNQAPNVRVAIMAQAQGGPVEGLDFSEYRPELLERFLDMRTRGPYVLTADTLRSYLSKFRSSPAGSTKVIIHFTDGVDQPINQLEAASSTLHAEGVNALIFVGLDRVTNFDRVMQLEFGRGFTYNRPLRVNLLDLDFELAEQLVSNLAQAALPRNAGEKPAAVSPGVTGDLGYGGYPGDEGGPGERGPPGVNGTQGFQGCPGHRGTKGSRGFPGEKGELGEMGLDGIDGEEGDKGLPGSSGEKGYSGRRGDKGVKGERGERGDRGLRGDPGDSGADNTQRGSRGQKGEIGPMGDPGPAGLEGQDGGVGRRGTKGAPGQAGPAGEQGMRGPQGPPGQVGTPGIRGEQGVPGPRGEPGNPGPKGPNGQPGPRGEMGERGFVGYAGPKGGPGDRGVAGGPGPKGNRGRRGNAGAPGTPGQKGEIGYPGPSVSQCALVRNIKDKCREYLSPKECPVFPTELAFAIDTSSGVVRDVFNRMKQTVLRVVNNLTIAESNCPRGARVALVTYNNEVTTEIRFADARKKSSLLQQIQNFQATLTTKPRSLETAMSFVARNTFKRARSGFLMRKVAVFFSNGDTRASPQLNDAVLKLYDAGVVPVFLTSRQDAVLTRALEINNTAVGHAIVLPTSGSQLNETIQKLLTCHICLDVCDPHPNCGVPGQRPAFRDRRAAPTDVDTDIAFILDSSESTTPLQFSEMRKYISHLVNNLEISSEPKVSQHHARVAVLQQAPYEHETNSSFPPVKTEFSLTDYASKEKIINYLHNQMTQLHGTRALGSAIEHTIAHVFESAPNPRDLKVMVLMMTGKVNKKELEHLQRVVINAKCKGYFFVVLGIGRKVNAKNVYSLASEPNDVFFKLVDKPGELHEEPLLRFGTLLPSFIRSKCNILQPKCLHFGRKERHMYAAPNATISRTFTASTTVSTTIKPVESARARTTPASTTAQGKATEATPATSVVQGNATAQGAASATAHAKASGRATATNSTAGRRRHSAKTHDIQITDVTESSARLRWASPEPHNTFDVTVSLAHDHSLVQRQNLTGNEHVIRGLRSGQKYIVVITGYQKSHSKVTYTGSFSTKTPAQPQVSLANMMLNTEPLEGPESVMDICRLQKDEGTCRNFVLKWYYDPETKSCARFWYGGCGGNENRFNTQKECEKLCIPGTINPGVVTTIGT</sequence>
<evidence type="ECO:0000256" key="15">
    <source>
        <dbReference type="ARBA" id="ARBA00074093"/>
    </source>
</evidence>
<keyword evidence="8" id="KW-0722">Serine protease inhibitor</keyword>
<keyword evidence="7" id="KW-0130">Cell adhesion</keyword>
<evidence type="ECO:0000313" key="21">
    <source>
        <dbReference type="Ensembl" id="ENSMCSP00000015654.1"/>
    </source>
</evidence>
<dbReference type="PANTHER" id="PTHR24020">
    <property type="entry name" value="COLLAGEN ALPHA"/>
    <property type="match status" value="1"/>
</dbReference>
<feature type="domain" description="VWFA" evidence="18">
    <location>
        <begin position="1239"/>
        <end position="1410"/>
    </location>
</feature>
<dbReference type="GO" id="GO:0007155">
    <property type="term" value="P:cell adhesion"/>
    <property type="evidence" value="ECO:0007669"/>
    <property type="project" value="UniProtKB-KW"/>
</dbReference>
<feature type="domain" description="VWFA" evidence="18">
    <location>
        <begin position="1839"/>
        <end position="2029"/>
    </location>
</feature>
<feature type="domain" description="VWFA" evidence="18">
    <location>
        <begin position="1640"/>
        <end position="1813"/>
    </location>
</feature>
<evidence type="ECO:0000256" key="12">
    <source>
        <dbReference type="ARBA" id="ARBA00023278"/>
    </source>
</evidence>
<dbReference type="PRINTS" id="PR00453">
    <property type="entry name" value="VWFADOMAIN"/>
</dbReference>
<dbReference type="SMART" id="SM00327">
    <property type="entry name" value="VWA"/>
    <property type="match status" value="12"/>
</dbReference>
<dbReference type="InterPro" id="IPR036116">
    <property type="entry name" value="FN3_sf"/>
</dbReference>
<dbReference type="InterPro" id="IPR041900">
    <property type="entry name" value="vWA_collagen_alpha3-VI-like"/>
</dbReference>
<evidence type="ECO:0000259" key="18">
    <source>
        <dbReference type="PROSITE" id="PS50234"/>
    </source>
</evidence>
<dbReference type="FunFam" id="3.40.50.410:FF:000003">
    <property type="entry name" value="Collagen type VI alpha 3 chain"/>
    <property type="match status" value="6"/>
</dbReference>
<evidence type="ECO:0000259" key="19">
    <source>
        <dbReference type="PROSITE" id="PS50279"/>
    </source>
</evidence>
<dbReference type="CDD" id="cd01481">
    <property type="entry name" value="vWA_collagen_alpha3-VI-like"/>
    <property type="match status" value="3"/>
</dbReference>
<dbReference type="InterPro" id="IPR008160">
    <property type="entry name" value="Collagen"/>
</dbReference>
<organism evidence="21 22">
    <name type="scientific">Malurus cyaneus samueli</name>
    <dbReference type="NCBI Taxonomy" id="2593467"/>
    <lineage>
        <taxon>Eukaryota</taxon>
        <taxon>Metazoa</taxon>
        <taxon>Chordata</taxon>
        <taxon>Craniata</taxon>
        <taxon>Vertebrata</taxon>
        <taxon>Euteleostomi</taxon>
        <taxon>Archelosauria</taxon>
        <taxon>Archosauria</taxon>
        <taxon>Dinosauria</taxon>
        <taxon>Saurischia</taxon>
        <taxon>Theropoda</taxon>
        <taxon>Coelurosauria</taxon>
        <taxon>Aves</taxon>
        <taxon>Neognathae</taxon>
        <taxon>Neoaves</taxon>
        <taxon>Telluraves</taxon>
        <taxon>Australaves</taxon>
        <taxon>Passeriformes</taxon>
        <taxon>Meliphagoidea</taxon>
        <taxon>Maluridae</taxon>
        <taxon>Malurus</taxon>
    </lineage>
</organism>
<reference evidence="21" key="1">
    <citation type="submission" date="2025-08" db="UniProtKB">
        <authorList>
            <consortium name="Ensembl"/>
        </authorList>
    </citation>
    <scope>IDENTIFICATION</scope>
</reference>
<dbReference type="GO" id="GO:0004867">
    <property type="term" value="F:serine-type endopeptidase inhibitor activity"/>
    <property type="evidence" value="ECO:0007669"/>
    <property type="project" value="UniProtKB-KW"/>
</dbReference>
<keyword evidence="11" id="KW-0325">Glycoprotein</keyword>
<evidence type="ECO:0000256" key="14">
    <source>
        <dbReference type="ARBA" id="ARBA00044000"/>
    </source>
</evidence>
<dbReference type="OrthoDB" id="6132182at2759"/>
<evidence type="ECO:0000256" key="11">
    <source>
        <dbReference type="ARBA" id="ARBA00023180"/>
    </source>
</evidence>
<reference evidence="21" key="2">
    <citation type="submission" date="2025-09" db="UniProtKB">
        <authorList>
            <consortium name="Ensembl"/>
        </authorList>
    </citation>
    <scope>IDENTIFICATION</scope>
</reference>
<accession>A0A8C5X734</accession>
<evidence type="ECO:0000256" key="16">
    <source>
        <dbReference type="SAM" id="MobiDB-lite"/>
    </source>
</evidence>
<feature type="compositionally biased region" description="Low complexity" evidence="16">
    <location>
        <begin position="2835"/>
        <end position="2856"/>
    </location>
</feature>
<dbReference type="PROSITE" id="PS50853">
    <property type="entry name" value="FN3"/>
    <property type="match status" value="1"/>
</dbReference>
<evidence type="ECO:0000256" key="1">
    <source>
        <dbReference type="ARBA" id="ARBA00004498"/>
    </source>
</evidence>
<feature type="domain" description="Fibronectin type-III" evidence="20">
    <location>
        <begin position="2868"/>
        <end position="2960"/>
    </location>
</feature>
<dbReference type="FunFam" id="3.40.50.410:FF:000004">
    <property type="entry name" value="collagen alpha-6(VI) chain"/>
    <property type="match status" value="1"/>
</dbReference>
<feature type="domain" description="VWFA" evidence="18">
    <location>
        <begin position="2556"/>
        <end position="2752"/>
    </location>
</feature>
<feature type="domain" description="VWFA" evidence="18">
    <location>
        <begin position="1441"/>
        <end position="1621"/>
    </location>
</feature>
<dbReference type="FunFam" id="3.40.50.410:FF:000035">
    <property type="entry name" value="collagen alpha-3(VI) chain isoform X3"/>
    <property type="match status" value="1"/>
</dbReference>
<keyword evidence="9" id="KW-0176">Collagen</keyword>
<feature type="compositionally biased region" description="Basic and acidic residues" evidence="16">
    <location>
        <begin position="2130"/>
        <end position="2152"/>
    </location>
</feature>
<keyword evidence="22" id="KW-1185">Reference proteome</keyword>
<dbReference type="FunFam" id="3.40.50.410:FF:000022">
    <property type="entry name" value="Collagen type VI alpha 3 chain"/>
    <property type="match status" value="1"/>
</dbReference>
<feature type="domain" description="VWFA" evidence="18">
    <location>
        <begin position="644"/>
        <end position="817"/>
    </location>
</feature>
<evidence type="ECO:0000256" key="7">
    <source>
        <dbReference type="ARBA" id="ARBA00022889"/>
    </source>
</evidence>
<dbReference type="CDD" id="cd00063">
    <property type="entry name" value="FN3"/>
    <property type="match status" value="1"/>
</dbReference>
<dbReference type="SUPFAM" id="SSF49265">
    <property type="entry name" value="Fibronectin type III"/>
    <property type="match status" value="1"/>
</dbReference>
<evidence type="ECO:0000256" key="5">
    <source>
        <dbReference type="ARBA" id="ARBA00022729"/>
    </source>
</evidence>
<feature type="region of interest" description="Disordered" evidence="16">
    <location>
        <begin position="2039"/>
        <end position="2305"/>
    </location>
</feature>
<keyword evidence="10" id="KW-1015">Disulfide bond</keyword>
<evidence type="ECO:0000256" key="13">
    <source>
        <dbReference type="ARBA" id="ARBA00043858"/>
    </source>
</evidence>
<dbReference type="FunFam" id="4.10.410.10:FF:000007">
    <property type="entry name" value="Collagen type VI alpha 3 chain"/>
    <property type="match status" value="1"/>
</dbReference>
<dbReference type="PROSITE" id="PS50279">
    <property type="entry name" value="BPTI_KUNITZ_2"/>
    <property type="match status" value="1"/>
</dbReference>
<evidence type="ECO:0000313" key="22">
    <source>
        <dbReference type="Proteomes" id="UP000694560"/>
    </source>
</evidence>
<dbReference type="GO" id="GO:0005589">
    <property type="term" value="C:collagen type VI trimer"/>
    <property type="evidence" value="ECO:0007669"/>
    <property type="project" value="UniProtKB-ARBA"/>
</dbReference>
<keyword evidence="3" id="KW-0272">Extracellular matrix</keyword>
<keyword evidence="12" id="KW-0379">Hydroxylation</keyword>
<dbReference type="SMART" id="SM00131">
    <property type="entry name" value="KU"/>
    <property type="match status" value="1"/>
</dbReference>
<keyword evidence="6" id="KW-0677">Repeat</keyword>
<dbReference type="InterPro" id="IPR020901">
    <property type="entry name" value="Prtase_inh_Kunz-CS"/>
</dbReference>
<dbReference type="Pfam" id="PF00014">
    <property type="entry name" value="Kunitz_BPTI"/>
    <property type="match status" value="1"/>
</dbReference>
<evidence type="ECO:0000256" key="4">
    <source>
        <dbReference type="ARBA" id="ARBA00022690"/>
    </source>
</evidence>
<dbReference type="Pfam" id="PF00092">
    <property type="entry name" value="VWA"/>
    <property type="match status" value="11"/>
</dbReference>
<dbReference type="CDD" id="cd22629">
    <property type="entry name" value="Kunitz_collagen_alpha3_VI"/>
    <property type="match status" value="1"/>
</dbReference>
<comment type="function">
    <text evidence="13">Collagen VI acts as a cell-binding protein.</text>
</comment>
<proteinExistence type="inferred from homology"/>
<dbReference type="FunFam" id="3.40.50.410:FF:000021">
    <property type="entry name" value="Collagen, type VI, alpha 3"/>
    <property type="match status" value="1"/>
</dbReference>
<dbReference type="Gene3D" id="3.40.50.410">
    <property type="entry name" value="von Willebrand factor, type A domain"/>
    <property type="match status" value="11"/>
</dbReference>
<evidence type="ECO:0000259" key="20">
    <source>
        <dbReference type="PROSITE" id="PS50853"/>
    </source>
</evidence>
<feature type="domain" description="BPTI/Kunitz inhibitor" evidence="19">
    <location>
        <begin position="2981"/>
        <end position="3031"/>
    </location>
</feature>
<feature type="compositionally biased region" description="Gly residues" evidence="16">
    <location>
        <begin position="2265"/>
        <end position="2283"/>
    </location>
</feature>
<feature type="domain" description="VWFA" evidence="18">
    <location>
        <begin position="38"/>
        <end position="212"/>
    </location>
</feature>
<name>A0A8C5X734_9PASS</name>
<evidence type="ECO:0000256" key="2">
    <source>
        <dbReference type="ARBA" id="ARBA00022525"/>
    </source>
</evidence>
<evidence type="ECO:0000256" key="17">
    <source>
        <dbReference type="SAM" id="SignalP"/>
    </source>
</evidence>
<dbReference type="Gene3D" id="4.10.410.10">
    <property type="entry name" value="Pancreatic trypsin inhibitor Kunitz domain"/>
    <property type="match status" value="1"/>
</dbReference>
<dbReference type="SMART" id="SM00060">
    <property type="entry name" value="FN3"/>
    <property type="match status" value="1"/>
</dbReference>
<dbReference type="FunFam" id="3.40.50.410:FF:000016">
    <property type="entry name" value="Collagen type VI alpha 3 chain"/>
    <property type="match status" value="1"/>
</dbReference>
<keyword evidence="2" id="KW-0964">Secreted</keyword>
<evidence type="ECO:0000256" key="10">
    <source>
        <dbReference type="ARBA" id="ARBA00023157"/>
    </source>
</evidence>
<dbReference type="SUPFAM" id="SSF57362">
    <property type="entry name" value="BPTI-like"/>
    <property type="match status" value="1"/>
</dbReference>
<evidence type="ECO:0000256" key="3">
    <source>
        <dbReference type="ARBA" id="ARBA00022530"/>
    </source>
</evidence>
<dbReference type="PROSITE" id="PS50234">
    <property type="entry name" value="VWFA"/>
    <property type="match status" value="12"/>
</dbReference>
<dbReference type="InterPro" id="IPR036880">
    <property type="entry name" value="Kunitz_BPTI_sf"/>
</dbReference>
<feature type="domain" description="VWFA" evidence="18">
    <location>
        <begin position="241"/>
        <end position="418"/>
    </location>
</feature>
<dbReference type="FunFam" id="3.40.50.410:FF:000037">
    <property type="entry name" value="Collagen type VI alpha 3 chain"/>
    <property type="match status" value="1"/>
</dbReference>
<protein>
    <recommendedName>
        <fullName evidence="15">Collagen alpha-3(VI) chain</fullName>
    </recommendedName>
</protein>
<evidence type="ECO:0000256" key="8">
    <source>
        <dbReference type="ARBA" id="ARBA00022900"/>
    </source>
</evidence>
<feature type="region of interest" description="Disordered" evidence="16">
    <location>
        <begin position="2801"/>
        <end position="2876"/>
    </location>
</feature>
<comment type="similarity">
    <text evidence="14">Belongs to the type VI collagen family.</text>
</comment>
<keyword evidence="4" id="KW-0646">Protease inhibitor</keyword>
<dbReference type="InterPro" id="IPR003961">
    <property type="entry name" value="FN3_dom"/>
</dbReference>
<feature type="compositionally biased region" description="Low complexity" evidence="16">
    <location>
        <begin position="2197"/>
        <end position="2222"/>
    </location>
</feature>
<feature type="signal peptide" evidence="17">
    <location>
        <begin position="1"/>
        <end position="25"/>
    </location>
</feature>
<dbReference type="InterPro" id="IPR013783">
    <property type="entry name" value="Ig-like_fold"/>
</dbReference>
<dbReference type="InterPro" id="IPR050525">
    <property type="entry name" value="ECM_Assembly_Org"/>
</dbReference>
<dbReference type="Ensembl" id="ENSMCST00000016057.1">
    <property type="protein sequence ID" value="ENSMCSP00000015654.1"/>
    <property type="gene ID" value="ENSMCSG00000010914.1"/>
</dbReference>
<feature type="domain" description="VWFA" evidence="18">
    <location>
        <begin position="444"/>
        <end position="623"/>
    </location>
</feature>